<feature type="compositionally biased region" description="Basic and acidic residues" evidence="5">
    <location>
        <begin position="84"/>
        <end position="102"/>
    </location>
</feature>
<feature type="compositionally biased region" description="Basic and acidic residues" evidence="5">
    <location>
        <begin position="288"/>
        <end position="302"/>
    </location>
</feature>
<feature type="compositionally biased region" description="Basic and acidic residues" evidence="5">
    <location>
        <begin position="566"/>
        <end position="579"/>
    </location>
</feature>
<feature type="compositionally biased region" description="Basic and acidic residues" evidence="5">
    <location>
        <begin position="456"/>
        <end position="465"/>
    </location>
</feature>
<dbReference type="GO" id="GO:0006886">
    <property type="term" value="P:intracellular protein transport"/>
    <property type="evidence" value="ECO:0007669"/>
    <property type="project" value="TreeGrafter"/>
</dbReference>
<evidence type="ECO:0000256" key="4">
    <source>
        <dbReference type="PIRSR" id="PIRSR606689-2"/>
    </source>
</evidence>
<feature type="compositionally biased region" description="Basic and acidic residues" evidence="5">
    <location>
        <begin position="687"/>
        <end position="713"/>
    </location>
</feature>
<feature type="region of interest" description="Disordered" evidence="5">
    <location>
        <begin position="415"/>
        <end position="579"/>
    </location>
</feature>
<feature type="compositionally biased region" description="Basic and acidic residues" evidence="5">
    <location>
        <begin position="983"/>
        <end position="1011"/>
    </location>
</feature>
<dbReference type="GeneID" id="94428034"/>
<feature type="compositionally biased region" description="Basic and acidic residues" evidence="5">
    <location>
        <begin position="899"/>
        <end position="908"/>
    </location>
</feature>
<feature type="compositionally biased region" description="Basic and acidic residues" evidence="5">
    <location>
        <begin position="491"/>
        <end position="559"/>
    </location>
</feature>
<evidence type="ECO:0000313" key="7">
    <source>
        <dbReference type="Proteomes" id="UP000221165"/>
    </source>
</evidence>
<feature type="compositionally biased region" description="Low complexity" evidence="5">
    <location>
        <begin position="715"/>
        <end position="794"/>
    </location>
</feature>
<gene>
    <name evidence="6" type="ORF">CSUI_004638</name>
</gene>
<dbReference type="OrthoDB" id="414781at2759"/>
<dbReference type="GO" id="GO:0046872">
    <property type="term" value="F:metal ion binding"/>
    <property type="evidence" value="ECO:0007669"/>
    <property type="project" value="UniProtKB-KW"/>
</dbReference>
<name>A0A2C6KZS2_9APIC</name>
<dbReference type="GO" id="GO:0005525">
    <property type="term" value="F:GTP binding"/>
    <property type="evidence" value="ECO:0007669"/>
    <property type="project" value="UniProtKB-KW"/>
</dbReference>
<dbReference type="Gene3D" id="3.40.50.300">
    <property type="entry name" value="P-loop containing nucleotide triphosphate hydrolases"/>
    <property type="match status" value="1"/>
</dbReference>
<dbReference type="GO" id="GO:0005794">
    <property type="term" value="C:Golgi apparatus"/>
    <property type="evidence" value="ECO:0007669"/>
    <property type="project" value="TreeGrafter"/>
</dbReference>
<dbReference type="VEuPathDB" id="ToxoDB:CSUI_004638"/>
<evidence type="ECO:0000256" key="5">
    <source>
        <dbReference type="SAM" id="MobiDB-lite"/>
    </source>
</evidence>
<organism evidence="6 7">
    <name type="scientific">Cystoisospora suis</name>
    <dbReference type="NCBI Taxonomy" id="483139"/>
    <lineage>
        <taxon>Eukaryota</taxon>
        <taxon>Sar</taxon>
        <taxon>Alveolata</taxon>
        <taxon>Apicomplexa</taxon>
        <taxon>Conoidasida</taxon>
        <taxon>Coccidia</taxon>
        <taxon>Eucoccidiorida</taxon>
        <taxon>Eimeriorina</taxon>
        <taxon>Sarcocystidae</taxon>
        <taxon>Cystoisospora</taxon>
    </lineage>
</organism>
<feature type="region of interest" description="Disordered" evidence="5">
    <location>
        <begin position="376"/>
        <end position="396"/>
    </location>
</feature>
<dbReference type="PROSITE" id="PS51417">
    <property type="entry name" value="ARF"/>
    <property type="match status" value="1"/>
</dbReference>
<dbReference type="InterPro" id="IPR024156">
    <property type="entry name" value="Small_GTPase_ARF"/>
</dbReference>
<dbReference type="InterPro" id="IPR027417">
    <property type="entry name" value="P-loop_NTPase"/>
</dbReference>
<keyword evidence="1 3" id="KW-0547">Nucleotide-binding</keyword>
<evidence type="ECO:0000256" key="1">
    <source>
        <dbReference type="ARBA" id="ARBA00022741"/>
    </source>
</evidence>
<accession>A0A2C6KZS2</accession>
<dbReference type="Proteomes" id="UP000221165">
    <property type="component" value="Unassembled WGS sequence"/>
</dbReference>
<feature type="compositionally biased region" description="Low complexity" evidence="5">
    <location>
        <begin position="955"/>
        <end position="968"/>
    </location>
</feature>
<dbReference type="GO" id="GO:0034067">
    <property type="term" value="P:protein localization to Golgi apparatus"/>
    <property type="evidence" value="ECO:0007669"/>
    <property type="project" value="TreeGrafter"/>
</dbReference>
<keyword evidence="4" id="KW-0479">Metal-binding</keyword>
<feature type="region of interest" description="Disordered" evidence="5">
    <location>
        <begin position="625"/>
        <end position="862"/>
    </location>
</feature>
<dbReference type="EMBL" id="MIGC01002190">
    <property type="protein sequence ID" value="PHJ21518.1"/>
    <property type="molecule type" value="Genomic_DNA"/>
</dbReference>
<feature type="compositionally biased region" description="Basic and acidic residues" evidence="5">
    <location>
        <begin position="815"/>
        <end position="835"/>
    </location>
</feature>
<dbReference type="SUPFAM" id="SSF52540">
    <property type="entry name" value="P-loop containing nucleoside triphosphate hydrolases"/>
    <property type="match status" value="1"/>
</dbReference>
<evidence type="ECO:0000256" key="3">
    <source>
        <dbReference type="PIRSR" id="PIRSR606689-1"/>
    </source>
</evidence>
<dbReference type="PANTHER" id="PTHR45909:SF1">
    <property type="entry name" value="ADP-RIBOSYLATION FACTOR-RELATED PROTEIN 1"/>
    <property type="match status" value="1"/>
</dbReference>
<feature type="compositionally biased region" description="Basic and acidic residues" evidence="5">
    <location>
        <begin position="434"/>
        <end position="449"/>
    </location>
</feature>
<evidence type="ECO:0000256" key="2">
    <source>
        <dbReference type="ARBA" id="ARBA00023134"/>
    </source>
</evidence>
<dbReference type="GO" id="GO:0003924">
    <property type="term" value="F:GTPase activity"/>
    <property type="evidence" value="ECO:0007669"/>
    <property type="project" value="InterPro"/>
</dbReference>
<feature type="compositionally biased region" description="Basic and acidic residues" evidence="5">
    <location>
        <begin position="265"/>
        <end position="281"/>
    </location>
</feature>
<feature type="compositionally biased region" description="Low complexity" evidence="5">
    <location>
        <begin position="648"/>
        <end position="661"/>
    </location>
</feature>
<dbReference type="InterPro" id="IPR006689">
    <property type="entry name" value="Small_GTPase_ARF/SAR"/>
</dbReference>
<feature type="compositionally biased region" description="Basic and acidic residues" evidence="5">
    <location>
        <begin position="311"/>
        <end position="330"/>
    </location>
</feature>
<feature type="region of interest" description="Disordered" evidence="5">
    <location>
        <begin position="890"/>
        <end position="1016"/>
    </location>
</feature>
<dbReference type="Pfam" id="PF00025">
    <property type="entry name" value="Arf"/>
    <property type="match status" value="1"/>
</dbReference>
<sequence>MISLISGLYKWIFAEREGEEVRLLLLGLDGSGKTTFLECIKSSFKGGGQANKKKKISLQSSSSSLSSSSVSIPTPTPPSFSFTKQEEQDGKESRYLSSLDEEKKTKRRSGYCSSSSSFHDSSVKTYLSIHEDKNSQAPYDKDLLASFSPSPSSSSLSQLSLSSSSSPGTPPPPSSSSLPSSSSFSLPCVHSTTGFNFARVKVDSDRIVIWDLGGRETLQSIWREYLQDAHSILFFVDISDRERLKEARRAFFKLCDDLRERQAIQRSHPEKKIDHTKDCSKRGGRSPLEARARKEEQESQEEKNEEEEEEKSGVDDEREMNGEGRSRDLGKEEEEGDSSGRRRREEEENDDGSFLLRHLLSTSVPPIFLVANKQDSHRGMARSRGNCARRTAREGRRGVSPRVLLSFFHEGDIKHGETHAKKRRSIGGGEDSGDQERNVGGREEEKIREEEEEESLDRKGVKMGKEIYQNGVKKKNGYDDDVEDTPQCGEGRCRREGERREEEEENKLLRRNGDEGEEEKKKKREERHDSMTPVRDRHADGGKKLKKEEEWVRGMRRNEEEEEEEEKRIDGEEERKFDEKERFLGRGMARGIPFWCIGSSAYDESSVQTLLRCAVETAKLLKQLRKERKEEERQARALPRPTTRRRTSTSSARSSDDFSSPGHESYFKPNALSSSSLSPSMIGLGAGEREQEERDRMMSPERWLDRKMKEERNPSSVSGGFDRLSSSSSAPSTTWDLTSSSFSSSSSSLSPSISTHPSSVGPSSSSSSSPSPSPSSSSSPSSASSSNSSSSSFPFVTNHAVSHSSSFSIPVKSLSPEREKHQADKEERKTKDRRSLLQASSSSPFETSDKAEHGGVLLSPGNTSLAKCKEEVQGEGENCLFFSAAPETERKIDLHRKKKDGEKEEQGDRLIFGDGVMKAKKGEKVGRRKDRGGEEENSDRSLVCENRSLLRSERTSSSLSSPRHLPSPGERSPEGGELPAIFEGRRRVVLGERRDGKEEENKKKEKERKEEDSSEGLYDIEDALENIEDFFATRLSLTTRRISRISSYPLSSPS</sequence>
<keyword evidence="7" id="KW-1185">Reference proteome</keyword>
<dbReference type="RefSeq" id="XP_067923200.1">
    <property type="nucleotide sequence ID" value="XM_068064823.1"/>
</dbReference>
<dbReference type="GO" id="GO:0043001">
    <property type="term" value="P:Golgi to plasma membrane protein transport"/>
    <property type="evidence" value="ECO:0007669"/>
    <property type="project" value="TreeGrafter"/>
</dbReference>
<proteinExistence type="predicted"/>
<protein>
    <submittedName>
        <fullName evidence="6">Adp-ribosylation factor</fullName>
    </submittedName>
</protein>
<feature type="region of interest" description="Disordered" evidence="5">
    <location>
        <begin position="265"/>
        <end position="351"/>
    </location>
</feature>
<feature type="compositionally biased region" description="Low complexity" evidence="5">
    <location>
        <begin position="57"/>
        <end position="83"/>
    </location>
</feature>
<dbReference type="PANTHER" id="PTHR45909">
    <property type="entry name" value="ADP-RIBOSYLATION FACTOR-RELATED PROTEIN 1"/>
    <property type="match status" value="1"/>
</dbReference>
<keyword evidence="2 3" id="KW-0342">GTP-binding</keyword>
<evidence type="ECO:0000313" key="6">
    <source>
        <dbReference type="EMBL" id="PHJ21518.1"/>
    </source>
</evidence>
<feature type="binding site" evidence="3">
    <location>
        <position position="214"/>
    </location>
    <ligand>
        <name>GTP</name>
        <dbReference type="ChEBI" id="CHEBI:37565"/>
    </ligand>
</feature>
<feature type="region of interest" description="Disordered" evidence="5">
    <location>
        <begin position="55"/>
        <end position="102"/>
    </location>
</feature>
<feature type="region of interest" description="Disordered" evidence="5">
    <location>
        <begin position="155"/>
        <end position="181"/>
    </location>
</feature>
<dbReference type="AlphaFoldDB" id="A0A2C6KZS2"/>
<feature type="binding site" evidence="4">
    <location>
        <position position="192"/>
    </location>
    <ligand>
        <name>Mg(2+)</name>
        <dbReference type="ChEBI" id="CHEBI:18420"/>
    </ligand>
</feature>
<comment type="caution">
    <text evidence="6">The sequence shown here is derived from an EMBL/GenBank/DDBJ whole genome shotgun (WGS) entry which is preliminary data.</text>
</comment>
<reference evidence="6 7" key="1">
    <citation type="journal article" date="2017" name="Int. J. Parasitol.">
        <title>The genome of the protozoan parasite Cystoisospora suis and a reverse vaccinology approach to identify vaccine candidates.</title>
        <authorList>
            <person name="Palmieri N."/>
            <person name="Shrestha A."/>
            <person name="Ruttkowski B."/>
            <person name="Beck T."/>
            <person name="Vogl C."/>
            <person name="Tomley F."/>
            <person name="Blake D.P."/>
            <person name="Joachim A."/>
        </authorList>
    </citation>
    <scope>NUCLEOTIDE SEQUENCE [LARGE SCALE GENOMIC DNA]</scope>
    <source>
        <strain evidence="6 7">Wien I</strain>
    </source>
</reference>
<feature type="compositionally biased region" description="Polar residues" evidence="5">
    <location>
        <begin position="799"/>
        <end position="808"/>
    </location>
</feature>
<feature type="compositionally biased region" description="Polar residues" evidence="5">
    <location>
        <begin position="837"/>
        <end position="846"/>
    </location>
</feature>
<feature type="compositionally biased region" description="Low complexity" evidence="5">
    <location>
        <begin position="155"/>
        <end position="167"/>
    </location>
</feature>
<keyword evidence="4" id="KW-0460">Magnesium</keyword>